<dbReference type="InterPro" id="IPR006170">
    <property type="entry name" value="PBP/GOBP"/>
</dbReference>
<dbReference type="Gene3D" id="1.10.238.20">
    <property type="entry name" value="Pheromone/general odorant binding protein domain"/>
    <property type="match status" value="1"/>
</dbReference>
<dbReference type="SUPFAM" id="SSF47565">
    <property type="entry name" value="Insect pheromone/odorant-binding proteins"/>
    <property type="match status" value="1"/>
</dbReference>
<accession>A0AAV8X2F6</accession>
<dbReference type="GO" id="GO:0005549">
    <property type="term" value="F:odorant binding"/>
    <property type="evidence" value="ECO:0007669"/>
    <property type="project" value="InterPro"/>
</dbReference>
<proteinExistence type="predicted"/>
<dbReference type="Proteomes" id="UP001162156">
    <property type="component" value="Unassembled WGS sequence"/>
</dbReference>
<name>A0AAV8X2F6_9CUCU</name>
<sequence>MNNLFANQLPENEKQSLKRIHDHCQSNSATNVDEDLLRKLPQNIDNPQVGAHMLCMSVGAGLQKQNGQLDKDAIKNKISVVTQDKSLVDGLVTKCAVQKETPEKTAVTMWTCFVKNNVNYIHVL</sequence>
<evidence type="ECO:0000313" key="2">
    <source>
        <dbReference type="Proteomes" id="UP001162156"/>
    </source>
</evidence>
<evidence type="ECO:0000313" key="1">
    <source>
        <dbReference type="EMBL" id="KAJ8932141.1"/>
    </source>
</evidence>
<organism evidence="1 2">
    <name type="scientific">Rhamnusium bicolor</name>
    <dbReference type="NCBI Taxonomy" id="1586634"/>
    <lineage>
        <taxon>Eukaryota</taxon>
        <taxon>Metazoa</taxon>
        <taxon>Ecdysozoa</taxon>
        <taxon>Arthropoda</taxon>
        <taxon>Hexapoda</taxon>
        <taxon>Insecta</taxon>
        <taxon>Pterygota</taxon>
        <taxon>Neoptera</taxon>
        <taxon>Endopterygota</taxon>
        <taxon>Coleoptera</taxon>
        <taxon>Polyphaga</taxon>
        <taxon>Cucujiformia</taxon>
        <taxon>Chrysomeloidea</taxon>
        <taxon>Cerambycidae</taxon>
        <taxon>Lepturinae</taxon>
        <taxon>Rhagiini</taxon>
        <taxon>Rhamnusium</taxon>
    </lineage>
</organism>
<keyword evidence="2" id="KW-1185">Reference proteome</keyword>
<dbReference type="AlphaFoldDB" id="A0AAV8X2F6"/>
<dbReference type="Pfam" id="PF01395">
    <property type="entry name" value="PBP_GOBP"/>
    <property type="match status" value="1"/>
</dbReference>
<protein>
    <submittedName>
        <fullName evidence="1">Uncharacterized protein</fullName>
    </submittedName>
</protein>
<dbReference type="InterPro" id="IPR036728">
    <property type="entry name" value="PBP_GOBP_sf"/>
</dbReference>
<dbReference type="EMBL" id="JANEYF010004127">
    <property type="protein sequence ID" value="KAJ8932141.1"/>
    <property type="molecule type" value="Genomic_DNA"/>
</dbReference>
<reference evidence="1" key="1">
    <citation type="journal article" date="2023" name="Insect Mol. Biol.">
        <title>Genome sequencing provides insights into the evolution of gene families encoding plant cell wall-degrading enzymes in longhorned beetles.</title>
        <authorList>
            <person name="Shin N.R."/>
            <person name="Okamura Y."/>
            <person name="Kirsch R."/>
            <person name="Pauchet Y."/>
        </authorList>
    </citation>
    <scope>NUCLEOTIDE SEQUENCE</scope>
    <source>
        <strain evidence="1">RBIC_L_NR</strain>
    </source>
</reference>
<gene>
    <name evidence="1" type="ORF">NQ314_014925</name>
</gene>
<dbReference type="CDD" id="cd23992">
    <property type="entry name" value="PBP_GOBP"/>
    <property type="match status" value="1"/>
</dbReference>
<comment type="caution">
    <text evidence="1">The sequence shown here is derived from an EMBL/GenBank/DDBJ whole genome shotgun (WGS) entry which is preliminary data.</text>
</comment>
<dbReference type="SMART" id="SM00708">
    <property type="entry name" value="PhBP"/>
    <property type="match status" value="1"/>
</dbReference>